<dbReference type="EMBL" id="NEVH01020850">
    <property type="protein sequence ID" value="PNF21316.1"/>
    <property type="molecule type" value="Genomic_DNA"/>
</dbReference>
<evidence type="ECO:0008006" key="6">
    <source>
        <dbReference type="Google" id="ProtNLM"/>
    </source>
</evidence>
<feature type="chain" id="PRO_5014468721" description="Envelope fusion protein" evidence="3">
    <location>
        <begin position="22"/>
        <end position="677"/>
    </location>
</feature>
<keyword evidence="5" id="KW-1185">Reference proteome</keyword>
<evidence type="ECO:0000313" key="5">
    <source>
        <dbReference type="Proteomes" id="UP000235965"/>
    </source>
</evidence>
<proteinExistence type="predicted"/>
<organism evidence="4 5">
    <name type="scientific">Cryptotermes secundus</name>
    <dbReference type="NCBI Taxonomy" id="105785"/>
    <lineage>
        <taxon>Eukaryota</taxon>
        <taxon>Metazoa</taxon>
        <taxon>Ecdysozoa</taxon>
        <taxon>Arthropoda</taxon>
        <taxon>Hexapoda</taxon>
        <taxon>Insecta</taxon>
        <taxon>Pterygota</taxon>
        <taxon>Neoptera</taxon>
        <taxon>Polyneoptera</taxon>
        <taxon>Dictyoptera</taxon>
        <taxon>Blattodea</taxon>
        <taxon>Blattoidea</taxon>
        <taxon>Termitoidae</taxon>
        <taxon>Kalotermitidae</taxon>
        <taxon>Cryptotermitinae</taxon>
        <taxon>Cryptotermes</taxon>
    </lineage>
</organism>
<keyword evidence="2" id="KW-1133">Transmembrane helix</keyword>
<dbReference type="InParanoid" id="A0A2J7PYA9"/>
<dbReference type="InterPro" id="IPR022048">
    <property type="entry name" value="Envelope_fusion-like"/>
</dbReference>
<name>A0A2J7PYA9_9NEOP</name>
<dbReference type="AlphaFoldDB" id="A0A2J7PYA9"/>
<evidence type="ECO:0000256" key="1">
    <source>
        <dbReference type="SAM" id="MobiDB-lite"/>
    </source>
</evidence>
<feature type="transmembrane region" description="Helical" evidence="2">
    <location>
        <begin position="555"/>
        <end position="574"/>
    </location>
</feature>
<reference evidence="4 5" key="1">
    <citation type="submission" date="2017-12" db="EMBL/GenBank/DDBJ databases">
        <title>Hemimetabolous genomes reveal molecular basis of termite eusociality.</title>
        <authorList>
            <person name="Harrison M.C."/>
            <person name="Jongepier E."/>
            <person name="Robertson H.M."/>
            <person name="Arning N."/>
            <person name="Bitard-Feildel T."/>
            <person name="Chao H."/>
            <person name="Childers C.P."/>
            <person name="Dinh H."/>
            <person name="Doddapaneni H."/>
            <person name="Dugan S."/>
            <person name="Gowin J."/>
            <person name="Greiner C."/>
            <person name="Han Y."/>
            <person name="Hu H."/>
            <person name="Hughes D.S.T."/>
            <person name="Huylmans A.-K."/>
            <person name="Kemena C."/>
            <person name="Kremer L.P.M."/>
            <person name="Lee S.L."/>
            <person name="Lopez-Ezquerra A."/>
            <person name="Mallet L."/>
            <person name="Monroy-Kuhn J.M."/>
            <person name="Moser A."/>
            <person name="Murali S.C."/>
            <person name="Muzny D.M."/>
            <person name="Otani S."/>
            <person name="Piulachs M.-D."/>
            <person name="Poelchau M."/>
            <person name="Qu J."/>
            <person name="Schaub F."/>
            <person name="Wada-Katsumata A."/>
            <person name="Worley K.C."/>
            <person name="Xie Q."/>
            <person name="Ylla G."/>
            <person name="Poulsen M."/>
            <person name="Gibbs R.A."/>
            <person name="Schal C."/>
            <person name="Richards S."/>
            <person name="Belles X."/>
            <person name="Korb J."/>
            <person name="Bornberg-Bauer E."/>
        </authorList>
    </citation>
    <scope>NUCLEOTIDE SEQUENCE [LARGE SCALE GENOMIC DNA]</scope>
    <source>
        <tissue evidence="4">Whole body</tissue>
    </source>
</reference>
<gene>
    <name evidence="4" type="ORF">B7P43_G02133</name>
</gene>
<feature type="signal peptide" evidence="3">
    <location>
        <begin position="1"/>
        <end position="21"/>
    </location>
</feature>
<keyword evidence="3" id="KW-0732">Signal</keyword>
<keyword evidence="2" id="KW-0812">Transmembrane</keyword>
<evidence type="ECO:0000313" key="4">
    <source>
        <dbReference type="EMBL" id="PNF21316.1"/>
    </source>
</evidence>
<evidence type="ECO:0000256" key="3">
    <source>
        <dbReference type="SAM" id="SignalP"/>
    </source>
</evidence>
<dbReference type="Pfam" id="PF12259">
    <property type="entry name" value="Baculo_F"/>
    <property type="match status" value="1"/>
</dbReference>
<evidence type="ECO:0000256" key="2">
    <source>
        <dbReference type="SAM" id="Phobius"/>
    </source>
</evidence>
<dbReference type="Proteomes" id="UP000235965">
    <property type="component" value="Unassembled WGS sequence"/>
</dbReference>
<sequence>MQLCKWILLVTLCMWWRLLQGQTIDEVESKTGIYFDEMGTIFFYPMKWEVVTYINLEPTRELWKQTKIHQRKVADFCQKIKNKNWYHYTDCATFGQYMRSKSKYIDNLKDLVVEYMTDNQNSNQRFKRGVLNFVGEISKILFGTLTQADARNYNNHISELENEQKEFLHLSKEQMTIIKTTITSVNSTLQKVNQNEKVMTEGLTKMLNYSAHKFSEIEEEIKNVNLINEQFRLIQRGIDESQHSFEILIDAFVHAEQGSPQPQLITIEKIKNLLVTQKLPNGLDYPNFPFPELQKIITPNTYSYRQFLVYILEIPLFSSTTYNLYKMLPFPAAVSKEESTYSYIGFNKELIFSDPLRQHYGKMTVNELTGCFQSNEFTYVCKEEIPIYTYVPDLDCEATLLHPSTSTVPRKCEYNFFKLSRTFWIPLHRSNQWLFVTPQTETFTVLCPKGTTTLKLQKEGKLTLEPGCKGYSSYITLYALSTFYTDLTSDYVPSAPIDFDCCFEDPEKVNFEELPLQIPLVNVMSNIDDLRVASMRADEVQLMIKDQETKHERNLYMMATSWGSTLGVIFVTILCICLSCCCCKCCRNSFFWLWGKWHPKECWKQTQEKCCVSIYNYNGSRVEYAKTNTSPAVSIKSLPGLESPSTSQPKRETEEKLRLKDDLDSIAKRTRSKNIFR</sequence>
<accession>A0A2J7PYA9</accession>
<feature type="region of interest" description="Disordered" evidence="1">
    <location>
        <begin position="638"/>
        <end position="657"/>
    </location>
</feature>
<keyword evidence="2" id="KW-0472">Membrane</keyword>
<comment type="caution">
    <text evidence="4">The sequence shown here is derived from an EMBL/GenBank/DDBJ whole genome shotgun (WGS) entry which is preliminary data.</text>
</comment>
<protein>
    <recommendedName>
        <fullName evidence="6">Envelope fusion protein</fullName>
    </recommendedName>
</protein>
<dbReference type="OrthoDB" id="6624493at2759"/>